<dbReference type="RefSeq" id="WP_117545787.1">
    <property type="nucleotide sequence ID" value="NZ_JBKUNB010000001.1"/>
</dbReference>
<dbReference type="PANTHER" id="PTHR31151">
    <property type="entry name" value="PROLINE-TRNA LIGASE (DUF1680)"/>
    <property type="match status" value="1"/>
</dbReference>
<feature type="domain" description="Non-reducing end beta-L-arabinofuranosidase-like GH127 middle" evidence="3">
    <location>
        <begin position="456"/>
        <end position="535"/>
    </location>
</feature>
<proteinExistence type="predicted"/>
<reference evidence="4" key="1">
    <citation type="submission" date="2018-08" db="EMBL/GenBank/DDBJ databases">
        <title>A genome reference for cultivated species of the human gut microbiota.</title>
        <authorList>
            <person name="Zou Y."/>
            <person name="Xue W."/>
            <person name="Luo G."/>
        </authorList>
    </citation>
    <scope>NUCLEOTIDE SEQUENCE [LARGE SCALE GENOMIC DNA]</scope>
    <source>
        <strain evidence="4">TF05-5AC</strain>
    </source>
</reference>
<dbReference type="Pfam" id="PF20736">
    <property type="entry name" value="Glyco_hydro127M"/>
    <property type="match status" value="1"/>
</dbReference>
<feature type="domain" description="Non-reducing end beta-L-arabinofuranosidase-like GH127 catalytic" evidence="2">
    <location>
        <begin position="17"/>
        <end position="401"/>
    </location>
</feature>
<dbReference type="Gene3D" id="1.50.10.20">
    <property type="match status" value="1"/>
</dbReference>
<evidence type="ECO:0000259" key="3">
    <source>
        <dbReference type="Pfam" id="PF20736"/>
    </source>
</evidence>
<dbReference type="EMBL" id="QVLV01000033">
    <property type="protein sequence ID" value="RGE55960.1"/>
    <property type="molecule type" value="Genomic_DNA"/>
</dbReference>
<evidence type="ECO:0000256" key="1">
    <source>
        <dbReference type="SAM" id="MobiDB-lite"/>
    </source>
</evidence>
<dbReference type="Proteomes" id="UP000260812">
    <property type="component" value="Unassembled WGS sequence"/>
</dbReference>
<dbReference type="PANTHER" id="PTHR31151:SF0">
    <property type="entry name" value="PROLINE-TRNA LIGASE (DUF1680)"/>
    <property type="match status" value="1"/>
</dbReference>
<name>A0A3E3HVV2_9FIRM</name>
<comment type="caution">
    <text evidence="4">The sequence shown here is derived from an EMBL/GenBank/DDBJ whole genome shotgun (WGS) entry which is preliminary data.</text>
</comment>
<sequence length="628" mass="72212">MKPNKHLKELDGLRTRLYDPELKRREEENRSYMMHLENRFLLLNFNLEAGRDTSDNVIEGMHGGWEFPTCQLRGHFLGHWLSAAAMRYHAVGDKEIKAKADAIVDELAECQKANGGQWAGPIPEKYLYRIAQGKQVWAPHYTIHKVFMGLLDMYEYAGNEIALEIAENFADWFYDWTGRFSREEMNDILDFETGGMLEIWVELFAVTGKEKYKTLMERYYRERLFDPLLRGEDVLTNMHANTTIPEVIGCARAYDVTGDEKWRTIAENYWKLAVTDRGMYATGGQTCGEIWTPMKRLSARLGQKGQEHCTVYNMMRLAGFLFRWTGDPSYADYQERLLYNGLMAQGYWQSTLSHGFTSPYPSHGLLTYFLPMQAGSRKGWSSQKSDFFCCHGTLVQANAAFNRGLYYQSEDTLYVCQYRDSQVTFSIKDTPVTLLQKQDPLTGSSHLASTSSEKQSVLEDTRKYPSQPDCLVPCLKIETAKAVEMTLQIRIPWWIAGEAQILVNGEEIWRGSDAVSFVPLKRTWKDGDVVRILLPKAVKACPLPDDETMTAFLYGPVVLAGLTDEERTLHVPDLSRPEQILVHDNEREWGSWKSTFRTTGQERGIRFIPLHDVGYEPYSIYFPVKSDR</sequence>
<dbReference type="InterPro" id="IPR008928">
    <property type="entry name" value="6-hairpin_glycosidase_sf"/>
</dbReference>
<dbReference type="SUPFAM" id="SSF48208">
    <property type="entry name" value="Six-hairpin glycosidases"/>
    <property type="match status" value="1"/>
</dbReference>
<feature type="region of interest" description="Disordered" evidence="1">
    <location>
        <begin position="442"/>
        <end position="461"/>
    </location>
</feature>
<keyword evidence="5" id="KW-1185">Reference proteome</keyword>
<organism evidence="4 5">
    <name type="scientific">Eisenbergiella massiliensis</name>
    <dbReference type="NCBI Taxonomy" id="1720294"/>
    <lineage>
        <taxon>Bacteria</taxon>
        <taxon>Bacillati</taxon>
        <taxon>Bacillota</taxon>
        <taxon>Clostridia</taxon>
        <taxon>Lachnospirales</taxon>
        <taxon>Lachnospiraceae</taxon>
        <taxon>Eisenbergiella</taxon>
    </lineage>
</organism>
<dbReference type="AlphaFoldDB" id="A0A3E3HVV2"/>
<dbReference type="GO" id="GO:0005975">
    <property type="term" value="P:carbohydrate metabolic process"/>
    <property type="evidence" value="ECO:0007669"/>
    <property type="project" value="InterPro"/>
</dbReference>
<dbReference type="GeneID" id="97990370"/>
<evidence type="ECO:0000259" key="2">
    <source>
        <dbReference type="Pfam" id="PF07944"/>
    </source>
</evidence>
<evidence type="ECO:0000313" key="4">
    <source>
        <dbReference type="EMBL" id="RGE55960.1"/>
    </source>
</evidence>
<dbReference type="InterPro" id="IPR012878">
    <property type="entry name" value="Beta-AFase-like_GH127_cat"/>
</dbReference>
<evidence type="ECO:0000313" key="5">
    <source>
        <dbReference type="Proteomes" id="UP000260812"/>
    </source>
</evidence>
<dbReference type="Pfam" id="PF07944">
    <property type="entry name" value="Beta-AFase-like_GH127_cat"/>
    <property type="match status" value="1"/>
</dbReference>
<protein>
    <recommendedName>
        <fullName evidence="6">Glycoside hydrolase family 127 protein</fullName>
    </recommendedName>
</protein>
<dbReference type="InterPro" id="IPR049046">
    <property type="entry name" value="Beta-AFase-like_GH127_middle"/>
</dbReference>
<accession>A0A3E3HVV2</accession>
<feature type="compositionally biased region" description="Polar residues" evidence="1">
    <location>
        <begin position="442"/>
        <end position="455"/>
    </location>
</feature>
<gene>
    <name evidence="4" type="ORF">DXC51_26845</name>
</gene>
<evidence type="ECO:0008006" key="6">
    <source>
        <dbReference type="Google" id="ProtNLM"/>
    </source>
</evidence>